<evidence type="ECO:0000256" key="5">
    <source>
        <dbReference type="ARBA" id="ARBA00023136"/>
    </source>
</evidence>
<feature type="transmembrane region" description="Helical" evidence="6">
    <location>
        <begin position="132"/>
        <end position="153"/>
    </location>
</feature>
<comment type="subcellular location">
    <subcellularLocation>
        <location evidence="1">Cell membrane</location>
        <topology evidence="1">Multi-pass membrane protein</topology>
    </subcellularLocation>
</comment>
<keyword evidence="2" id="KW-1003">Cell membrane</keyword>
<feature type="transmembrane region" description="Helical" evidence="6">
    <location>
        <begin position="228"/>
        <end position="247"/>
    </location>
</feature>
<feature type="transmembrane region" description="Helical" evidence="6">
    <location>
        <begin position="374"/>
        <end position="393"/>
    </location>
</feature>
<evidence type="ECO:0000256" key="1">
    <source>
        <dbReference type="ARBA" id="ARBA00004651"/>
    </source>
</evidence>
<feature type="transmembrane region" description="Helical" evidence="6">
    <location>
        <begin position="438"/>
        <end position="456"/>
    </location>
</feature>
<evidence type="ECO:0000313" key="8">
    <source>
        <dbReference type="Proteomes" id="UP000377803"/>
    </source>
</evidence>
<feature type="transmembrane region" description="Helical" evidence="6">
    <location>
        <begin position="12"/>
        <end position="33"/>
    </location>
</feature>
<dbReference type="OrthoDB" id="19148at2157"/>
<keyword evidence="5 6" id="KW-0472">Membrane</keyword>
<dbReference type="AlphaFoldDB" id="A0A5Q0UH99"/>
<keyword evidence="4 6" id="KW-1133">Transmembrane helix</keyword>
<dbReference type="Proteomes" id="UP000377803">
    <property type="component" value="Chromosome"/>
</dbReference>
<feature type="transmembrane region" description="Helical" evidence="6">
    <location>
        <begin position="399"/>
        <end position="417"/>
    </location>
</feature>
<feature type="transmembrane region" description="Helical" evidence="6">
    <location>
        <begin position="308"/>
        <end position="327"/>
    </location>
</feature>
<dbReference type="PANTHER" id="PTHR30250">
    <property type="entry name" value="PST FAMILY PREDICTED COLANIC ACID TRANSPORTER"/>
    <property type="match status" value="1"/>
</dbReference>
<sequence>MGDADQKALNALAKGAGVTAIGMGISKVLTYLYRVSIARFVGPEAYGQLSTALMVVGIASTVAYLALGSGLKKFIPEFRSRDDFASIKGIVISALQLTVPVSIIIFLAVFFGAEFIAVTIFENPKLVPLIKILSFTIPAGTLSRLFFDTTLGFNKIIYKTGTVRIFQNIVQLGTTLILLLMGFKVVSAAYGWLLGTVVAAILGFYFMEKKVGPILFSKTKPSYHRKKLLRFSTPLLLSGIIGTLLGWADTGLLQYFMEDLEVGLYNAALPTAILILLPHKAIGSLAITSFSELKERDKESVESSIQRATYWVFSLVFPTFLIMLLFSDKILQILWGSEYTQASIALSILATGYLIDALVGRVGSLLQSEGHTKYILYNNTAALTLNIILNIILIPPYGIAGAAIATATSTILTNVLMYIEVRKKEGINSIPHKKISKIVLTGLIPLSIIITLDTILFTNTPYWFLIPAGTTYITTYILLFLKTIGLGEEEKEVFLRIGEITGTKDKVKKILATIERRI</sequence>
<evidence type="ECO:0000256" key="6">
    <source>
        <dbReference type="SAM" id="Phobius"/>
    </source>
</evidence>
<organism evidence="7 8">
    <name type="scientific">Candidatus Nanohalobium constans</name>
    <dbReference type="NCBI Taxonomy" id="2565781"/>
    <lineage>
        <taxon>Archaea</taxon>
        <taxon>Candidatus Nanohalarchaeota</taxon>
        <taxon>Candidatus Nanohalobia</taxon>
        <taxon>Candidatus Nanohalobiales</taxon>
        <taxon>Candidatus Nanohalobiaceae</taxon>
        <taxon>Candidatus Nanohalobium</taxon>
    </lineage>
</organism>
<dbReference type="InterPro" id="IPR050833">
    <property type="entry name" value="Poly_Biosynth_Transport"/>
</dbReference>
<dbReference type="CDD" id="cd13128">
    <property type="entry name" value="MATE_Wzx_like"/>
    <property type="match status" value="1"/>
</dbReference>
<feature type="transmembrane region" description="Helical" evidence="6">
    <location>
        <begin position="189"/>
        <end position="207"/>
    </location>
</feature>
<evidence type="ECO:0000313" key="7">
    <source>
        <dbReference type="EMBL" id="QGA81053.1"/>
    </source>
</evidence>
<dbReference type="Pfam" id="PF01943">
    <property type="entry name" value="Polysacc_synt"/>
    <property type="match status" value="1"/>
</dbReference>
<dbReference type="GeneID" id="42365585"/>
<feature type="transmembrane region" description="Helical" evidence="6">
    <location>
        <begin position="339"/>
        <end position="362"/>
    </location>
</feature>
<evidence type="ECO:0000256" key="4">
    <source>
        <dbReference type="ARBA" id="ARBA00022989"/>
    </source>
</evidence>
<keyword evidence="8" id="KW-1185">Reference proteome</keyword>
<feature type="transmembrane region" description="Helical" evidence="6">
    <location>
        <begin position="267"/>
        <end position="287"/>
    </location>
</feature>
<dbReference type="EMBL" id="CP040089">
    <property type="protein sequence ID" value="QGA81053.1"/>
    <property type="molecule type" value="Genomic_DNA"/>
</dbReference>
<dbReference type="InterPro" id="IPR002797">
    <property type="entry name" value="Polysacc_synth"/>
</dbReference>
<evidence type="ECO:0000256" key="3">
    <source>
        <dbReference type="ARBA" id="ARBA00022692"/>
    </source>
</evidence>
<proteinExistence type="predicted"/>
<reference evidence="8" key="1">
    <citation type="submission" date="2019-05" db="EMBL/GenBank/DDBJ databases">
        <title>Candidatus Nanohalobium constans, a novel model system to study the DPANN nano-sized archaea: genomic and physiological characterization of a nanoarchaeon co-cultured with its chitinotrophic host.</title>
        <authorList>
            <person name="La Cono V."/>
            <person name="Arcadi E."/>
            <person name="Crisafi F."/>
            <person name="Denaro R."/>
            <person name="La Spada G."/>
            <person name="Messina E."/>
            <person name="Smedile F."/>
            <person name="Toshchakov S.V."/>
            <person name="Shevchenko M.A."/>
            <person name="Golyshin P.N."/>
            <person name="Golyshina O.V."/>
            <person name="Ferrer M."/>
            <person name="Rohde M."/>
            <person name="Mushegian A."/>
            <person name="Sorokin D.Y."/>
            <person name="Giuliano L."/>
            <person name="Yakimov M.M."/>
        </authorList>
    </citation>
    <scope>NUCLEOTIDE SEQUENCE [LARGE SCALE GENOMIC DNA]</scope>
    <source>
        <strain evidence="8">LC1Nh</strain>
    </source>
</reference>
<feature type="transmembrane region" description="Helical" evidence="6">
    <location>
        <begin position="462"/>
        <end position="481"/>
    </location>
</feature>
<protein>
    <submittedName>
        <fullName evidence="7">Polysaccharide biosynthesis protein</fullName>
    </submittedName>
</protein>
<dbReference type="KEGG" id="ncon:LC1Nh_1187"/>
<dbReference type="GO" id="GO:0005886">
    <property type="term" value="C:plasma membrane"/>
    <property type="evidence" value="ECO:0007669"/>
    <property type="project" value="UniProtKB-SubCell"/>
</dbReference>
<keyword evidence="3 6" id="KW-0812">Transmembrane</keyword>
<feature type="transmembrane region" description="Helical" evidence="6">
    <location>
        <begin position="165"/>
        <end position="183"/>
    </location>
</feature>
<dbReference type="PANTHER" id="PTHR30250:SF11">
    <property type="entry name" value="O-ANTIGEN TRANSPORTER-RELATED"/>
    <property type="match status" value="1"/>
</dbReference>
<gene>
    <name evidence="7" type="ORF">LC1Nh_1187</name>
</gene>
<accession>A0A5Q0UH99</accession>
<feature type="transmembrane region" description="Helical" evidence="6">
    <location>
        <begin position="89"/>
        <end position="112"/>
    </location>
</feature>
<dbReference type="RefSeq" id="WP_153550800.1">
    <property type="nucleotide sequence ID" value="NZ_CP040089.1"/>
</dbReference>
<feature type="transmembrane region" description="Helical" evidence="6">
    <location>
        <begin position="45"/>
        <end position="68"/>
    </location>
</feature>
<evidence type="ECO:0000256" key="2">
    <source>
        <dbReference type="ARBA" id="ARBA00022475"/>
    </source>
</evidence>
<name>A0A5Q0UH99_9ARCH</name>